<evidence type="ECO:0000256" key="1">
    <source>
        <dbReference type="SAM" id="MobiDB-lite"/>
    </source>
</evidence>
<dbReference type="AlphaFoldDB" id="A0A7W4J5D3"/>
<feature type="region of interest" description="Disordered" evidence="1">
    <location>
        <begin position="1"/>
        <end position="23"/>
    </location>
</feature>
<accession>A0A7W4J5D3</accession>
<protein>
    <submittedName>
        <fullName evidence="2">Uncharacterized protein</fullName>
    </submittedName>
</protein>
<dbReference type="EMBL" id="JABEQH010000004">
    <property type="protein sequence ID" value="MBB2175045.1"/>
    <property type="molecule type" value="Genomic_DNA"/>
</dbReference>
<dbReference type="Proteomes" id="UP000561066">
    <property type="component" value="Unassembled WGS sequence"/>
</dbReference>
<evidence type="ECO:0000313" key="2">
    <source>
        <dbReference type="EMBL" id="MBB2175045.1"/>
    </source>
</evidence>
<sequence>MAGGRGGVRPAAGRGGQRDDIPRIGRTDAKTLLWFYMYRARAARAGA</sequence>
<reference evidence="2 3" key="1">
    <citation type="submission" date="2020-04" db="EMBL/GenBank/DDBJ databases">
        <title>Description of novel Gluconacetobacter.</title>
        <authorList>
            <person name="Sombolestani A."/>
        </authorList>
    </citation>
    <scope>NUCLEOTIDE SEQUENCE [LARGE SCALE GENOMIC DNA]</scope>
    <source>
        <strain evidence="2 3">LMG 21312</strain>
    </source>
</reference>
<gene>
    <name evidence="2" type="ORF">HLH21_03780</name>
</gene>
<comment type="caution">
    <text evidence="2">The sequence shown here is derived from an EMBL/GenBank/DDBJ whole genome shotgun (WGS) entry which is preliminary data.</text>
</comment>
<organism evidence="2 3">
    <name type="scientific">Gluconacetobacter johannae</name>
    <dbReference type="NCBI Taxonomy" id="112140"/>
    <lineage>
        <taxon>Bacteria</taxon>
        <taxon>Pseudomonadati</taxon>
        <taxon>Pseudomonadota</taxon>
        <taxon>Alphaproteobacteria</taxon>
        <taxon>Acetobacterales</taxon>
        <taxon>Acetobacteraceae</taxon>
        <taxon>Gluconacetobacter</taxon>
    </lineage>
</organism>
<name>A0A7W4J5D3_9PROT</name>
<evidence type="ECO:0000313" key="3">
    <source>
        <dbReference type="Proteomes" id="UP000561066"/>
    </source>
</evidence>
<proteinExistence type="predicted"/>
<keyword evidence="3" id="KW-1185">Reference proteome</keyword>